<name>R7US70_CAPTE</name>
<dbReference type="EnsemblMetazoa" id="CapteT182544">
    <property type="protein sequence ID" value="CapteP182544"/>
    <property type="gene ID" value="CapteG182544"/>
</dbReference>
<dbReference type="Proteomes" id="UP000014760">
    <property type="component" value="Unassembled WGS sequence"/>
</dbReference>
<feature type="coiled-coil region" evidence="3">
    <location>
        <begin position="246"/>
        <end position="373"/>
    </location>
</feature>
<evidence type="ECO:0008006" key="10">
    <source>
        <dbReference type="Google" id="ProtNLM"/>
    </source>
</evidence>
<evidence type="ECO:0000313" key="8">
    <source>
        <dbReference type="EnsemblMetazoa" id="CapteP182544"/>
    </source>
</evidence>
<dbReference type="OMA" id="LDFMMAR"/>
<dbReference type="OrthoDB" id="10260459at2759"/>
<dbReference type="GO" id="GO:0060285">
    <property type="term" value="P:cilium-dependent cell motility"/>
    <property type="evidence" value="ECO:0007669"/>
    <property type="project" value="TreeGrafter"/>
</dbReference>
<feature type="region of interest" description="Disordered" evidence="4">
    <location>
        <begin position="1"/>
        <end position="20"/>
    </location>
</feature>
<dbReference type="EMBL" id="AMQN01006549">
    <property type="status" value="NOT_ANNOTATED_CDS"/>
    <property type="molecule type" value="Genomic_DNA"/>
</dbReference>
<dbReference type="InterPro" id="IPR029440">
    <property type="entry name" value="DRC1_C"/>
</dbReference>
<evidence type="ECO:0000259" key="5">
    <source>
        <dbReference type="Pfam" id="PF14772"/>
    </source>
</evidence>
<dbReference type="GO" id="GO:0005858">
    <property type="term" value="C:axonemal dynein complex"/>
    <property type="evidence" value="ECO:0007669"/>
    <property type="project" value="InterPro"/>
</dbReference>
<reference evidence="8" key="3">
    <citation type="submission" date="2015-06" db="UniProtKB">
        <authorList>
            <consortium name="EnsemblMetazoa"/>
        </authorList>
    </citation>
    <scope>IDENTIFICATION</scope>
</reference>
<evidence type="ECO:0000256" key="3">
    <source>
        <dbReference type="SAM" id="Coils"/>
    </source>
</evidence>
<evidence type="ECO:0000256" key="4">
    <source>
        <dbReference type="SAM" id="MobiDB-lite"/>
    </source>
</evidence>
<keyword evidence="2 3" id="KW-0175">Coiled coil</keyword>
<protein>
    <recommendedName>
        <fullName evidence="10">Dynein regulatory complex protein 1</fullName>
    </recommendedName>
</protein>
<feature type="compositionally biased region" description="Basic and acidic residues" evidence="4">
    <location>
        <begin position="61"/>
        <end position="70"/>
    </location>
</feature>
<dbReference type="PANTHER" id="PTHR21625:SF1">
    <property type="entry name" value="DYNEIN REGULATORY COMPLEX PROTEIN 1"/>
    <property type="match status" value="1"/>
</dbReference>
<dbReference type="FunCoup" id="R7US70">
    <property type="interactions" value="23"/>
</dbReference>
<keyword evidence="9" id="KW-1185">Reference proteome</keyword>
<dbReference type="STRING" id="283909.R7US70"/>
<evidence type="ECO:0000313" key="9">
    <source>
        <dbReference type="Proteomes" id="UP000014760"/>
    </source>
</evidence>
<reference evidence="9" key="1">
    <citation type="submission" date="2012-12" db="EMBL/GenBank/DDBJ databases">
        <authorList>
            <person name="Hellsten U."/>
            <person name="Grimwood J."/>
            <person name="Chapman J.A."/>
            <person name="Shapiro H."/>
            <person name="Aerts A."/>
            <person name="Otillar R.P."/>
            <person name="Terry A.Y."/>
            <person name="Boore J.L."/>
            <person name="Simakov O."/>
            <person name="Marletaz F."/>
            <person name="Cho S.-J."/>
            <person name="Edsinger-Gonzales E."/>
            <person name="Havlak P."/>
            <person name="Kuo D.-H."/>
            <person name="Larsson T."/>
            <person name="Lv J."/>
            <person name="Arendt D."/>
            <person name="Savage R."/>
            <person name="Osoegawa K."/>
            <person name="de Jong P."/>
            <person name="Lindberg D.R."/>
            <person name="Seaver E.C."/>
            <person name="Weisblat D.A."/>
            <person name="Putnam N.H."/>
            <person name="Grigoriev I.V."/>
            <person name="Rokhsar D.S."/>
        </authorList>
    </citation>
    <scope>NUCLEOTIDE SEQUENCE</scope>
    <source>
        <strain evidence="9">I ESC-2004</strain>
    </source>
</reference>
<dbReference type="InterPro" id="IPR039750">
    <property type="entry name" value="DRC1/DRC2"/>
</dbReference>
<feature type="domain" description="Dynein regulatory complex protein 1 C-terminal" evidence="6">
    <location>
        <begin position="633"/>
        <end position="692"/>
    </location>
</feature>
<dbReference type="Pfam" id="PF14772">
    <property type="entry name" value="NYD-SP28"/>
    <property type="match status" value="1"/>
</dbReference>
<feature type="region of interest" description="Disordered" evidence="4">
    <location>
        <begin position="37"/>
        <end position="70"/>
    </location>
</feature>
<feature type="compositionally biased region" description="Basic and acidic residues" evidence="4">
    <location>
        <begin position="37"/>
        <end position="54"/>
    </location>
</feature>
<reference evidence="7 9" key="2">
    <citation type="journal article" date="2013" name="Nature">
        <title>Insights into bilaterian evolution from three spiralian genomes.</title>
        <authorList>
            <person name="Simakov O."/>
            <person name="Marletaz F."/>
            <person name="Cho S.J."/>
            <person name="Edsinger-Gonzales E."/>
            <person name="Havlak P."/>
            <person name="Hellsten U."/>
            <person name="Kuo D.H."/>
            <person name="Larsson T."/>
            <person name="Lv J."/>
            <person name="Arendt D."/>
            <person name="Savage R."/>
            <person name="Osoegawa K."/>
            <person name="de Jong P."/>
            <person name="Grimwood J."/>
            <person name="Chapman J.A."/>
            <person name="Shapiro H."/>
            <person name="Aerts A."/>
            <person name="Otillar R.P."/>
            <person name="Terry A.Y."/>
            <person name="Boore J.L."/>
            <person name="Grigoriev I.V."/>
            <person name="Lindberg D.R."/>
            <person name="Seaver E.C."/>
            <person name="Weisblat D.A."/>
            <person name="Putnam N.H."/>
            <person name="Rokhsar D.S."/>
        </authorList>
    </citation>
    <scope>NUCLEOTIDE SEQUENCE</scope>
    <source>
        <strain evidence="7 9">I ESC-2004</strain>
    </source>
</reference>
<dbReference type="EMBL" id="KB298648">
    <property type="protein sequence ID" value="ELU08983.1"/>
    <property type="molecule type" value="Genomic_DNA"/>
</dbReference>
<organism evidence="7">
    <name type="scientific">Capitella teleta</name>
    <name type="common">Polychaete worm</name>
    <dbReference type="NCBI Taxonomy" id="283909"/>
    <lineage>
        <taxon>Eukaryota</taxon>
        <taxon>Metazoa</taxon>
        <taxon>Spiralia</taxon>
        <taxon>Lophotrochozoa</taxon>
        <taxon>Annelida</taxon>
        <taxon>Polychaeta</taxon>
        <taxon>Sedentaria</taxon>
        <taxon>Scolecida</taxon>
        <taxon>Capitellidae</taxon>
        <taxon>Capitella</taxon>
    </lineage>
</organism>
<accession>R7US70</accession>
<proteinExistence type="inferred from homology"/>
<dbReference type="HOGENOM" id="CLU_012489_0_0_1"/>
<sequence length="716" mass="83324">MSSVAEEENTGPNVDSLDQEERIAARRVRIQKRLEAQKRAQLGEDPNEKKEVKEVLSGSRKQMEESRQRLTKLKQDGLELVSNIRVAGDAREASRRLDDEEVRRLRKEKLEAEAKAGAEKFEEITKKWETALQKEIPQELHEMLMAQKALCDGMIDEKNKLINDFQMELKQKDDLYVKDLKKQAEDVDLMIERMDEQVKQLTKAYREELGQVERAFVAERTDLLDTNRKKWDSTMKNRRDKEVEYMKSREKRVEDYENQLQHLRVQDAEEYNQVKIKLETDVQILQQQLQQMKATYQLNQEKLEYNFQVLRKRDEENTITKSQQKRKITRLQDVLTNLKIKLAKQEKTYRDENQQLSDEYKRITEQFRELQKKSKHFMATDHRKFHDIWVMNEDEAKSYVHKVLDENRVVHEQQLGLQYQMPDLEFLANSGPITNDDGKEKAIPASQIVQEIISVRNDSEKGELSERRSTILQKLPAKLVKSVLELLCDESGFLIESKLNKLLSPLEKDEQNLMKLDAIFTALGIETEDDIHLLSQYFLSHVDQTKPADGVSRKSSTAEVRQVTGALDKGEEGAGSGLPSPNQTQGDLVHPNIVLKVLRAFVNDNKRPPKEKGRNAQFQIASLDERDDSGDTEYWQKFPDVIPEQNERLWDALVDGLEGYHEVLTSRSGLITDNDSLRQQNAELRMLLHQYVNSKVNNELEIPPTRVLQLELNPPN</sequence>
<comment type="similarity">
    <text evidence="1">Belongs to the DRC1 family.</text>
</comment>
<evidence type="ECO:0000256" key="1">
    <source>
        <dbReference type="ARBA" id="ARBA00009688"/>
    </source>
</evidence>
<evidence type="ECO:0000256" key="2">
    <source>
        <dbReference type="ARBA" id="ARBA00023054"/>
    </source>
</evidence>
<dbReference type="PANTHER" id="PTHR21625">
    <property type="entry name" value="NYD-SP28 PROTEIN"/>
    <property type="match status" value="1"/>
</dbReference>
<dbReference type="AlphaFoldDB" id="R7US70"/>
<dbReference type="GO" id="GO:0070286">
    <property type="term" value="P:axonemal dynein complex assembly"/>
    <property type="evidence" value="ECO:0007669"/>
    <property type="project" value="InterPro"/>
</dbReference>
<feature type="coiled-coil region" evidence="3">
    <location>
        <begin position="177"/>
        <end position="211"/>
    </location>
</feature>
<dbReference type="Pfam" id="PF14775">
    <property type="entry name" value="NYD-SP28_assoc"/>
    <property type="match status" value="1"/>
</dbReference>
<dbReference type="InterPro" id="IPR039505">
    <property type="entry name" value="DRC1/2_N"/>
</dbReference>
<dbReference type="GO" id="GO:0003352">
    <property type="term" value="P:regulation of cilium movement"/>
    <property type="evidence" value="ECO:0007669"/>
    <property type="project" value="TreeGrafter"/>
</dbReference>
<evidence type="ECO:0000313" key="7">
    <source>
        <dbReference type="EMBL" id="ELU08983.1"/>
    </source>
</evidence>
<feature type="region of interest" description="Disordered" evidence="4">
    <location>
        <begin position="566"/>
        <end position="586"/>
    </location>
</feature>
<gene>
    <name evidence="7" type="ORF">CAPTEDRAFT_182544</name>
</gene>
<feature type="domain" description="Dynein regulatory complex protein 1/2 N-terminal" evidence="5">
    <location>
        <begin position="86"/>
        <end position="187"/>
    </location>
</feature>
<evidence type="ECO:0000259" key="6">
    <source>
        <dbReference type="Pfam" id="PF14775"/>
    </source>
</evidence>